<dbReference type="CDD" id="cd19966">
    <property type="entry name" value="PBP1_ABC_sugar_binding-like"/>
    <property type="match status" value="1"/>
</dbReference>
<dbReference type="EMBL" id="QMPY01000088">
    <property type="protein sequence ID" value="RLE07525.1"/>
    <property type="molecule type" value="Genomic_DNA"/>
</dbReference>
<proteinExistence type="inferred from homology"/>
<dbReference type="Proteomes" id="UP000277457">
    <property type="component" value="Unassembled WGS sequence"/>
</dbReference>
<feature type="domain" description="Periplasmic binding protein" evidence="3">
    <location>
        <begin position="38"/>
        <end position="296"/>
    </location>
</feature>
<dbReference type="PANTHER" id="PTHR30036">
    <property type="entry name" value="D-XYLOSE-BINDING PERIPLASMIC PROTEIN"/>
    <property type="match status" value="1"/>
</dbReference>
<name>A0A662D2G5_UNCAE</name>
<dbReference type="AlphaFoldDB" id="A0A662D2G5"/>
<reference evidence="4 5" key="1">
    <citation type="submission" date="2018-06" db="EMBL/GenBank/DDBJ databases">
        <title>Extensive metabolic versatility and redundancy in microbially diverse, dynamic hydrothermal sediments.</title>
        <authorList>
            <person name="Dombrowski N."/>
            <person name="Teske A."/>
            <person name="Baker B.J."/>
        </authorList>
    </citation>
    <scope>NUCLEOTIDE SEQUENCE [LARGE SCALE GENOMIC DNA]</scope>
    <source>
        <strain evidence="4">B7_G13</strain>
    </source>
</reference>
<dbReference type="Gene3D" id="3.40.50.2300">
    <property type="match status" value="2"/>
</dbReference>
<protein>
    <recommendedName>
        <fullName evidence="3">Periplasmic binding protein domain-containing protein</fullName>
    </recommendedName>
</protein>
<dbReference type="InterPro" id="IPR028082">
    <property type="entry name" value="Peripla_BP_I"/>
</dbReference>
<gene>
    <name evidence="4" type="ORF">DRZ78_02845</name>
</gene>
<organism evidence="4 5">
    <name type="scientific">Aerophobetes bacterium</name>
    <dbReference type="NCBI Taxonomy" id="2030807"/>
    <lineage>
        <taxon>Bacteria</taxon>
        <taxon>Candidatus Aerophobota</taxon>
    </lineage>
</organism>
<dbReference type="SUPFAM" id="SSF53822">
    <property type="entry name" value="Periplasmic binding protein-like I"/>
    <property type="match status" value="1"/>
</dbReference>
<comment type="subcellular location">
    <subcellularLocation>
        <location evidence="1">Cell envelope</location>
    </subcellularLocation>
</comment>
<evidence type="ECO:0000256" key="2">
    <source>
        <dbReference type="ARBA" id="ARBA00007639"/>
    </source>
</evidence>
<dbReference type="InterPro" id="IPR050555">
    <property type="entry name" value="Bact_Solute-Bind_Prot2"/>
</dbReference>
<dbReference type="PANTHER" id="PTHR30036:SF7">
    <property type="entry name" value="ABC TRANSPORTER PERIPLASMIC-BINDING PROTEIN YPHF"/>
    <property type="match status" value="1"/>
</dbReference>
<comment type="similarity">
    <text evidence="2">Belongs to the bacterial solute-binding protein 2 family.</text>
</comment>
<evidence type="ECO:0000256" key="1">
    <source>
        <dbReference type="ARBA" id="ARBA00004196"/>
    </source>
</evidence>
<dbReference type="GO" id="GO:0030288">
    <property type="term" value="C:outer membrane-bounded periplasmic space"/>
    <property type="evidence" value="ECO:0007669"/>
    <property type="project" value="TreeGrafter"/>
</dbReference>
<dbReference type="Pfam" id="PF13407">
    <property type="entry name" value="Peripla_BP_4"/>
    <property type="match status" value="1"/>
</dbReference>
<evidence type="ECO:0000259" key="3">
    <source>
        <dbReference type="Pfam" id="PF13407"/>
    </source>
</evidence>
<sequence length="330" mass="35683">MAILVGLLIGWVVSQVALAITPPDVDPAKPAEEMYFRLVTHGGDDPFWAVVHKGMLDACKELGCRADIDLCGGDLALQQKRFKEAVAMRPDGIALVINDDTAWDKPVADALAKGINVIGINNDDTEHEVGNARLCYIGQSERRAGRIVARRLFEEAKKLGWDLTKAHVAMPVEVPGAMYGVVRAQGIQDAMKEYGITSFEIIDAGGLESSTVESRETSYLLAHPETKFMIGLGGICTDRITDSLKAAGYGPGEILGGGFDCCPGTLTGLKEGYMVATIDQQQYLQGYLGVFVLYLMKKYGFAPNIDTGGYLVDKATLARVVEELSPLHVR</sequence>
<evidence type="ECO:0000313" key="4">
    <source>
        <dbReference type="EMBL" id="RLE07525.1"/>
    </source>
</evidence>
<dbReference type="GO" id="GO:0030246">
    <property type="term" value="F:carbohydrate binding"/>
    <property type="evidence" value="ECO:0007669"/>
    <property type="project" value="TreeGrafter"/>
</dbReference>
<dbReference type="InterPro" id="IPR025997">
    <property type="entry name" value="SBP_2_dom"/>
</dbReference>
<accession>A0A662D2G5</accession>
<evidence type="ECO:0000313" key="5">
    <source>
        <dbReference type="Proteomes" id="UP000277457"/>
    </source>
</evidence>
<comment type="caution">
    <text evidence="4">The sequence shown here is derived from an EMBL/GenBank/DDBJ whole genome shotgun (WGS) entry which is preliminary data.</text>
</comment>